<dbReference type="PATRIC" id="fig|1705389.3.peg.4105"/>
<gene>
    <name evidence="1" type="ORF">AMR74_15910</name>
</gene>
<dbReference type="AlphaFoldDB" id="A0A0N0BPP8"/>
<protein>
    <submittedName>
        <fullName evidence="1">Uncharacterized protein</fullName>
    </submittedName>
</protein>
<name>A0A0N0BPP8_9EURY</name>
<dbReference type="Proteomes" id="UP000037747">
    <property type="component" value="Unassembled WGS sequence"/>
</dbReference>
<organism evidence="1 2">
    <name type="scientific">Halorubrum tropicale</name>
    <dbReference type="NCBI Taxonomy" id="1765655"/>
    <lineage>
        <taxon>Archaea</taxon>
        <taxon>Methanobacteriati</taxon>
        <taxon>Methanobacteriota</taxon>
        <taxon>Stenosarchaea group</taxon>
        <taxon>Halobacteria</taxon>
        <taxon>Halobacteriales</taxon>
        <taxon>Haloferacaceae</taxon>
        <taxon>Halorubrum</taxon>
    </lineage>
</organism>
<reference evidence="1 2" key="1">
    <citation type="submission" date="2015-08" db="EMBL/GenBank/DDBJ databases">
        <title>Genomes of Isolates from Cabo Rojo, PR.</title>
        <authorList>
            <person name="Sanchez-Nieves R.L."/>
            <person name="Montalvo-Rodriguez R."/>
        </authorList>
    </citation>
    <scope>NUCLEOTIDE SEQUENCE [LARGE SCALE GENOMIC DNA]</scope>
    <source>
        <strain evidence="1 2">5</strain>
    </source>
</reference>
<proteinExistence type="predicted"/>
<accession>A0A0N0BPP8</accession>
<keyword evidence="2" id="KW-1185">Reference proteome</keyword>
<comment type="caution">
    <text evidence="1">The sequence shown here is derived from an EMBL/GenBank/DDBJ whole genome shotgun (WGS) entry which is preliminary data.</text>
</comment>
<evidence type="ECO:0000313" key="2">
    <source>
        <dbReference type="Proteomes" id="UP000037747"/>
    </source>
</evidence>
<dbReference type="EMBL" id="LIST01000009">
    <property type="protein sequence ID" value="KOX94266.1"/>
    <property type="molecule type" value="Genomic_DNA"/>
</dbReference>
<evidence type="ECO:0000313" key="1">
    <source>
        <dbReference type="EMBL" id="KOX94266.1"/>
    </source>
</evidence>
<sequence length="114" mass="12450">MEIVDVGTEYDEDTREVVGDPMVPQPLTERRTTAVLGADTTRTYEAVFSEPLWYTVRFTIDGEVATKPDGSISFYPGPIEESNVAGEYLRVGALENGEKTIVVSGTDNGGPFEQ</sequence>